<feature type="domain" description="Inosine/uridine-preferring nucleoside hydrolase" evidence="3">
    <location>
        <begin position="6"/>
        <end position="307"/>
    </location>
</feature>
<dbReference type="InterPro" id="IPR001910">
    <property type="entry name" value="Inosine/uridine_hydrolase_dom"/>
</dbReference>
<dbReference type="RefSeq" id="WP_094095924.1">
    <property type="nucleotide sequence ID" value="NZ_BMHF01000018.1"/>
</dbReference>
<dbReference type="InterPro" id="IPR023186">
    <property type="entry name" value="IUNH"/>
</dbReference>
<organism evidence="4 5">
    <name type="scientific">Paenibacillus physcomitrellae</name>
    <dbReference type="NCBI Taxonomy" id="1619311"/>
    <lineage>
        <taxon>Bacteria</taxon>
        <taxon>Bacillati</taxon>
        <taxon>Bacillota</taxon>
        <taxon>Bacilli</taxon>
        <taxon>Bacillales</taxon>
        <taxon>Paenibacillaceae</taxon>
        <taxon>Paenibacillus</taxon>
    </lineage>
</organism>
<dbReference type="PANTHER" id="PTHR12304:SF4">
    <property type="entry name" value="URIDINE NUCLEOSIDASE"/>
    <property type="match status" value="1"/>
</dbReference>
<dbReference type="Gene3D" id="3.90.245.10">
    <property type="entry name" value="Ribonucleoside hydrolase-like"/>
    <property type="match status" value="1"/>
</dbReference>
<reference evidence="5" key="1">
    <citation type="journal article" date="2019" name="Int. J. Syst. Evol. Microbiol.">
        <title>The Global Catalogue of Microorganisms (GCM) 10K type strain sequencing project: providing services to taxonomists for standard genome sequencing and annotation.</title>
        <authorList>
            <consortium name="The Broad Institute Genomics Platform"/>
            <consortium name="The Broad Institute Genome Sequencing Center for Infectious Disease"/>
            <person name="Wu L."/>
            <person name="Ma J."/>
        </authorList>
    </citation>
    <scope>NUCLEOTIDE SEQUENCE [LARGE SCALE GENOMIC DNA]</scope>
    <source>
        <strain evidence="5">CGMCC 1.15044</strain>
    </source>
</reference>
<dbReference type="Pfam" id="PF01156">
    <property type="entry name" value="IU_nuc_hydro"/>
    <property type="match status" value="1"/>
</dbReference>
<dbReference type="PROSITE" id="PS01247">
    <property type="entry name" value="IUNH"/>
    <property type="match status" value="1"/>
</dbReference>
<protein>
    <submittedName>
        <fullName evidence="4">Purine nucleosidase</fullName>
    </submittedName>
</protein>
<keyword evidence="1" id="KW-0378">Hydrolase</keyword>
<evidence type="ECO:0000313" key="4">
    <source>
        <dbReference type="EMBL" id="GGA49082.1"/>
    </source>
</evidence>
<dbReference type="EMBL" id="BMHF01000018">
    <property type="protein sequence ID" value="GGA49082.1"/>
    <property type="molecule type" value="Genomic_DNA"/>
</dbReference>
<dbReference type="Proteomes" id="UP000609323">
    <property type="component" value="Unassembled WGS sequence"/>
</dbReference>
<dbReference type="CDD" id="cd02650">
    <property type="entry name" value="nuc_hydro_CaPnhB"/>
    <property type="match status" value="1"/>
</dbReference>
<evidence type="ECO:0000313" key="5">
    <source>
        <dbReference type="Proteomes" id="UP000609323"/>
    </source>
</evidence>
<keyword evidence="5" id="KW-1185">Reference proteome</keyword>
<evidence type="ECO:0000259" key="3">
    <source>
        <dbReference type="Pfam" id="PF01156"/>
    </source>
</evidence>
<accession>A0ABQ1GSB0</accession>
<gene>
    <name evidence="4" type="ORF">GCM10010917_37980</name>
</gene>
<sequence length="323" mass="34673">MNKQRMILDADTGIDDAIALLYALLSPEIQVEGITTCFGNIDVEQATDNTLKLLKLAGLENNIPVAKGAAHPLERTEVRFSEHVHGHNGIGGAELPASGQQVIGQSAAEYIVDMAHKYPGEITLVTLARMSNLALALELDPGIARMFKQVVVMGGSVLVPGNVSPVAEANFAGDAEAAAAVFQSGMPLTIVGLDVTLQTLLTRHQLGYLLEHAPADKQPIVAFLRDSLEHYFRFYQEANHLIGACPMHDLLAVLVAENPSLVTIQNLHAFIATEGEHVAGMVVTDRRAKPHVGQPIDFCLGVDGERAINRMMALFLSGQPIPD</sequence>
<keyword evidence="2" id="KW-0326">Glycosidase</keyword>
<dbReference type="PANTHER" id="PTHR12304">
    <property type="entry name" value="INOSINE-URIDINE PREFERRING NUCLEOSIDE HYDROLASE"/>
    <property type="match status" value="1"/>
</dbReference>
<dbReference type="SUPFAM" id="SSF53590">
    <property type="entry name" value="Nucleoside hydrolase"/>
    <property type="match status" value="1"/>
</dbReference>
<evidence type="ECO:0000256" key="1">
    <source>
        <dbReference type="ARBA" id="ARBA00022801"/>
    </source>
</evidence>
<proteinExistence type="predicted"/>
<comment type="caution">
    <text evidence="4">The sequence shown here is derived from an EMBL/GenBank/DDBJ whole genome shotgun (WGS) entry which is preliminary data.</text>
</comment>
<dbReference type="InterPro" id="IPR015910">
    <property type="entry name" value="I/U_nuclsd_hydro_CS"/>
</dbReference>
<name>A0ABQ1GSB0_9BACL</name>
<dbReference type="InterPro" id="IPR036452">
    <property type="entry name" value="Ribo_hydro-like"/>
</dbReference>
<evidence type="ECO:0000256" key="2">
    <source>
        <dbReference type="ARBA" id="ARBA00023295"/>
    </source>
</evidence>